<dbReference type="CDD" id="cd06464">
    <property type="entry name" value="ACD_sHsps-like"/>
    <property type="match status" value="1"/>
</dbReference>
<dbReference type="PANTHER" id="PTHR11527">
    <property type="entry name" value="HEAT-SHOCK PROTEIN 20 FAMILY MEMBER"/>
    <property type="match status" value="1"/>
</dbReference>
<evidence type="ECO:0000256" key="2">
    <source>
        <dbReference type="RuleBase" id="RU003616"/>
    </source>
</evidence>
<dbReference type="PROSITE" id="PS01031">
    <property type="entry name" value="SHSP"/>
    <property type="match status" value="1"/>
</dbReference>
<evidence type="ECO:0000259" key="3">
    <source>
        <dbReference type="PROSITE" id="PS01031"/>
    </source>
</evidence>
<evidence type="ECO:0000313" key="5">
    <source>
        <dbReference type="Proteomes" id="UP000199687"/>
    </source>
</evidence>
<gene>
    <name evidence="4" type="ORF">SAMN04487944_11245</name>
</gene>
<reference evidence="4 5" key="1">
    <citation type="submission" date="2016-10" db="EMBL/GenBank/DDBJ databases">
        <authorList>
            <person name="de Groot N.N."/>
        </authorList>
    </citation>
    <scope>NUCLEOTIDE SEQUENCE [LARGE SCALE GENOMIC DNA]</scope>
    <source>
        <strain evidence="4 5">CGMCC 1.7727</strain>
    </source>
</reference>
<sequence length="157" mass="18604">MNNKEDRRKEHLSGWGEDFIRKLDAFLYEKPARNIMETIDQFFDNAKGGYERIPVDIAETDDEWIISFDLPGIKKEQIKLAILGNVITISVTHKEETEQYDQTYHYYRKERKAHNKERTVTLPFTIDRDMAKAKFDNGLLQIKCPKNKQDKNFMSIE</sequence>
<evidence type="ECO:0000256" key="1">
    <source>
        <dbReference type="PROSITE-ProRule" id="PRU00285"/>
    </source>
</evidence>
<dbReference type="InterPro" id="IPR008978">
    <property type="entry name" value="HSP20-like_chaperone"/>
</dbReference>
<organism evidence="4 5">
    <name type="scientific">Gracilibacillus ureilyticus</name>
    <dbReference type="NCBI Taxonomy" id="531814"/>
    <lineage>
        <taxon>Bacteria</taxon>
        <taxon>Bacillati</taxon>
        <taxon>Bacillota</taxon>
        <taxon>Bacilli</taxon>
        <taxon>Bacillales</taxon>
        <taxon>Bacillaceae</taxon>
        <taxon>Gracilibacillus</taxon>
    </lineage>
</organism>
<name>A0A1H9SYJ3_9BACI</name>
<dbReference type="EMBL" id="FOGL01000012">
    <property type="protein sequence ID" value="SER89453.1"/>
    <property type="molecule type" value="Genomic_DNA"/>
</dbReference>
<dbReference type="STRING" id="531814.SAMN04487944_11245"/>
<dbReference type="InterPro" id="IPR031107">
    <property type="entry name" value="Small_HSP"/>
</dbReference>
<accession>A0A1H9SYJ3</accession>
<dbReference type="SUPFAM" id="SSF49764">
    <property type="entry name" value="HSP20-like chaperones"/>
    <property type="match status" value="1"/>
</dbReference>
<dbReference type="Proteomes" id="UP000199687">
    <property type="component" value="Unassembled WGS sequence"/>
</dbReference>
<dbReference type="InterPro" id="IPR002068">
    <property type="entry name" value="A-crystallin/Hsp20_dom"/>
</dbReference>
<dbReference type="OrthoDB" id="1806521at2"/>
<dbReference type="RefSeq" id="WP_089741501.1">
    <property type="nucleotide sequence ID" value="NZ_FOGL01000012.1"/>
</dbReference>
<protein>
    <submittedName>
        <fullName evidence="4">Molecular chaperone IbpA, HSP20 family</fullName>
    </submittedName>
</protein>
<dbReference type="AlphaFoldDB" id="A0A1H9SYJ3"/>
<comment type="similarity">
    <text evidence="1 2">Belongs to the small heat shock protein (HSP20) family.</text>
</comment>
<keyword evidence="5" id="KW-1185">Reference proteome</keyword>
<dbReference type="Pfam" id="PF00011">
    <property type="entry name" value="HSP20"/>
    <property type="match status" value="1"/>
</dbReference>
<feature type="domain" description="SHSP" evidence="3">
    <location>
        <begin position="46"/>
        <end position="157"/>
    </location>
</feature>
<proteinExistence type="inferred from homology"/>
<evidence type="ECO:0000313" key="4">
    <source>
        <dbReference type="EMBL" id="SER89453.1"/>
    </source>
</evidence>
<dbReference type="Gene3D" id="2.60.40.790">
    <property type="match status" value="1"/>
</dbReference>